<dbReference type="InterPro" id="IPR032816">
    <property type="entry name" value="VTT_dom"/>
</dbReference>
<dbReference type="PRINTS" id="PR00411">
    <property type="entry name" value="PNDRDTASEI"/>
</dbReference>
<protein>
    <recommendedName>
        <fullName evidence="8">Dihydrolipoyl dehydrogenase</fullName>
        <ecNumber evidence="8">1.8.1.4</ecNumber>
    </recommendedName>
</protein>
<reference evidence="13" key="1">
    <citation type="submission" date="2020-09" db="EMBL/GenBank/DDBJ databases">
        <title>Pelobacter alkaliphilus sp. nov., a novel anaerobic arsenate-reducing bacterium from terrestrial mud volcano.</title>
        <authorList>
            <person name="Khomyakova M.A."/>
            <person name="Merkel A.Y."/>
            <person name="Slobodkin A.I."/>
        </authorList>
    </citation>
    <scope>NUCLEOTIDE SEQUENCE</scope>
    <source>
        <strain evidence="13">M08fum</strain>
    </source>
</reference>
<organism evidence="13 14">
    <name type="scientific">Pelovirga terrestris</name>
    <dbReference type="NCBI Taxonomy" id="2771352"/>
    <lineage>
        <taxon>Bacteria</taxon>
        <taxon>Pseudomonadati</taxon>
        <taxon>Thermodesulfobacteriota</taxon>
        <taxon>Desulfuromonadia</taxon>
        <taxon>Geobacterales</taxon>
        <taxon>Geobacteraceae</taxon>
        <taxon>Pelovirga</taxon>
    </lineage>
</organism>
<keyword evidence="5 8" id="KW-0560">Oxidoreductase</keyword>
<keyword evidence="6" id="KW-1015">Disulfide bond</keyword>
<name>A0A8J6QYI5_9BACT</name>
<evidence type="ECO:0000259" key="10">
    <source>
        <dbReference type="Pfam" id="PF02852"/>
    </source>
</evidence>
<dbReference type="Proteomes" id="UP000632828">
    <property type="component" value="Unassembled WGS sequence"/>
</dbReference>
<dbReference type="GO" id="GO:0003955">
    <property type="term" value="F:NAD(P)H dehydrogenase (quinone) activity"/>
    <property type="evidence" value="ECO:0007669"/>
    <property type="project" value="TreeGrafter"/>
</dbReference>
<feature type="transmembrane region" description="Helical" evidence="9">
    <location>
        <begin position="136"/>
        <end position="158"/>
    </location>
</feature>
<evidence type="ECO:0000256" key="3">
    <source>
        <dbReference type="ARBA" id="ARBA00022827"/>
    </source>
</evidence>
<keyword evidence="9" id="KW-0812">Transmembrane</keyword>
<dbReference type="NCBIfam" id="TIGR01350">
    <property type="entry name" value="lipoamide_DH"/>
    <property type="match status" value="1"/>
</dbReference>
<dbReference type="AlphaFoldDB" id="A0A8J6QYI5"/>
<dbReference type="Pfam" id="PF02852">
    <property type="entry name" value="Pyr_redox_dim"/>
    <property type="match status" value="1"/>
</dbReference>
<evidence type="ECO:0000256" key="6">
    <source>
        <dbReference type="ARBA" id="ARBA00023157"/>
    </source>
</evidence>
<dbReference type="SUPFAM" id="SSF51905">
    <property type="entry name" value="FAD/NAD(P)-binding domain"/>
    <property type="match status" value="1"/>
</dbReference>
<feature type="transmembrane region" description="Helical" evidence="9">
    <location>
        <begin position="165"/>
        <end position="184"/>
    </location>
</feature>
<dbReference type="SUPFAM" id="SSF55424">
    <property type="entry name" value="FAD/NAD-linked reductases, dimerisation (C-terminal) domain"/>
    <property type="match status" value="1"/>
</dbReference>
<comment type="cofactor">
    <cofactor evidence="8">
        <name>FAD</name>
        <dbReference type="ChEBI" id="CHEBI:57692"/>
    </cofactor>
    <text evidence="8">Binds 1 FAD per subunit.</text>
</comment>
<dbReference type="PRINTS" id="PR00368">
    <property type="entry name" value="FADPNR"/>
</dbReference>
<sequence>MGFLGKKGIIVAVVVVLIGLFFVFDLHHFLTLAELKTRQEAFHQFYLANRLVTLGTYFLLYIVVTALSLPGATVMTLAGGALFGFWSALIVVSFASTIGATLAFLVSRFLLRDWVQGKFGERLKSLNDGIAKEGGFYLFTLRLVPLFPFFVINLVMGLTPMRTWTYYWVSQIGMLAGTAVYVNAGTQLGQIESLGGILSPGLLFSFVLLGVFPLLARKGVDIVQKSRTLKQFVKPKSFDYNIVVLGAGSAGLVSSYIAAAVKSKVALIERDKMGGDCLNTGCVPSKALIRSAKILNYGRRASEFGLRRTDINFDFSEVMERVQQVVTKVEPHDSVERYTDLGVDCIKGEARITSPYTVEVNGRTLTTRNIIVATGATPFVPPIPGLDQVDYLTSDNLWQLRELPKRLVVLGGGPIGCEMTQAFARFGAQVTQVEMAPHIMGREDADVAEFVRERFVTEGVQVLTSHAAKEVVVRGEDKLLVCEHQGERVEIPFDQLLVAVGRRARVAGFGLEDLGVRLNDRGTVDVDPFMRTNIPNIFCAGDVTGPYQFTHTAAHHAWYAAVNALFGDVKKFRVDYRVIPWCTFTDPEVARVGLNEADARAQGIPYEVTRFELEELDRAIAEEETHGWVKVLTVPGKDKILGVTIVGTHAGDLIAEYILAMKHGLGLNKILGTIHPYPTLAEANKMTAGEWKRAHAPEKLLAWVEKYHTWRRGCTGGGSKPVNPC</sequence>
<dbReference type="InterPro" id="IPR036188">
    <property type="entry name" value="FAD/NAD-bd_sf"/>
</dbReference>
<dbReference type="Pfam" id="PF07992">
    <property type="entry name" value="Pyr_redox_2"/>
    <property type="match status" value="1"/>
</dbReference>
<dbReference type="InterPro" id="IPR006258">
    <property type="entry name" value="Lipoamide_DH"/>
</dbReference>
<feature type="domain" description="FAD/NAD(P)-binding" evidence="11">
    <location>
        <begin position="240"/>
        <end position="557"/>
    </location>
</feature>
<dbReference type="GO" id="GO:0004148">
    <property type="term" value="F:dihydrolipoyl dehydrogenase (NADH) activity"/>
    <property type="evidence" value="ECO:0007669"/>
    <property type="project" value="UniProtKB-EC"/>
</dbReference>
<comment type="caution">
    <text evidence="13">The sequence shown here is derived from an EMBL/GenBank/DDBJ whole genome shotgun (WGS) entry which is preliminary data.</text>
</comment>
<dbReference type="PANTHER" id="PTHR43014:SF2">
    <property type="entry name" value="MERCURIC REDUCTASE"/>
    <property type="match status" value="1"/>
</dbReference>
<feature type="domain" description="VTT" evidence="12">
    <location>
        <begin position="72"/>
        <end position="186"/>
    </location>
</feature>
<dbReference type="PANTHER" id="PTHR43014">
    <property type="entry name" value="MERCURIC REDUCTASE"/>
    <property type="match status" value="1"/>
</dbReference>
<evidence type="ECO:0000256" key="5">
    <source>
        <dbReference type="ARBA" id="ARBA00023002"/>
    </source>
</evidence>
<keyword evidence="9" id="KW-0472">Membrane</keyword>
<evidence type="ECO:0000256" key="2">
    <source>
        <dbReference type="ARBA" id="ARBA00022630"/>
    </source>
</evidence>
<comment type="similarity">
    <text evidence="1 8">Belongs to the class-I pyridine nucleotide-disulfide oxidoreductase family.</text>
</comment>
<dbReference type="PROSITE" id="PS00076">
    <property type="entry name" value="PYRIDINE_REDOX_1"/>
    <property type="match status" value="1"/>
</dbReference>
<evidence type="ECO:0000259" key="12">
    <source>
        <dbReference type="Pfam" id="PF09335"/>
    </source>
</evidence>
<dbReference type="FunFam" id="3.30.390.30:FF:000001">
    <property type="entry name" value="Dihydrolipoyl dehydrogenase"/>
    <property type="match status" value="1"/>
</dbReference>
<evidence type="ECO:0000313" key="13">
    <source>
        <dbReference type="EMBL" id="MBD1401841.1"/>
    </source>
</evidence>
<evidence type="ECO:0000256" key="4">
    <source>
        <dbReference type="ARBA" id="ARBA00022857"/>
    </source>
</evidence>
<feature type="transmembrane region" description="Helical" evidence="9">
    <location>
        <begin position="81"/>
        <end position="106"/>
    </location>
</feature>
<comment type="catalytic activity">
    <reaction evidence="8">
        <text>N(6)-[(R)-dihydrolipoyl]-L-lysyl-[protein] + NAD(+) = N(6)-[(R)-lipoyl]-L-lysyl-[protein] + NADH + H(+)</text>
        <dbReference type="Rhea" id="RHEA:15045"/>
        <dbReference type="Rhea" id="RHEA-COMP:10474"/>
        <dbReference type="Rhea" id="RHEA-COMP:10475"/>
        <dbReference type="ChEBI" id="CHEBI:15378"/>
        <dbReference type="ChEBI" id="CHEBI:57540"/>
        <dbReference type="ChEBI" id="CHEBI:57945"/>
        <dbReference type="ChEBI" id="CHEBI:83099"/>
        <dbReference type="ChEBI" id="CHEBI:83100"/>
        <dbReference type="EC" id="1.8.1.4"/>
    </reaction>
</comment>
<dbReference type="Gene3D" id="3.30.390.30">
    <property type="match status" value="1"/>
</dbReference>
<comment type="miscellaneous">
    <text evidence="8">The active site is a redox-active disulfide bond.</text>
</comment>
<keyword evidence="8" id="KW-0520">NAD</keyword>
<evidence type="ECO:0000259" key="11">
    <source>
        <dbReference type="Pfam" id="PF07992"/>
    </source>
</evidence>
<evidence type="ECO:0000256" key="9">
    <source>
        <dbReference type="SAM" id="Phobius"/>
    </source>
</evidence>
<evidence type="ECO:0000313" key="14">
    <source>
        <dbReference type="Proteomes" id="UP000632828"/>
    </source>
</evidence>
<keyword evidence="14" id="KW-1185">Reference proteome</keyword>
<feature type="transmembrane region" description="Helical" evidence="9">
    <location>
        <begin position="9"/>
        <end position="30"/>
    </location>
</feature>
<keyword evidence="9" id="KW-1133">Transmembrane helix</keyword>
<dbReference type="GO" id="GO:0050660">
    <property type="term" value="F:flavin adenine dinucleotide binding"/>
    <property type="evidence" value="ECO:0007669"/>
    <property type="project" value="InterPro"/>
</dbReference>
<dbReference type="InterPro" id="IPR012999">
    <property type="entry name" value="Pyr_OxRdtase_I_AS"/>
</dbReference>
<evidence type="ECO:0000256" key="7">
    <source>
        <dbReference type="ARBA" id="ARBA00023284"/>
    </source>
</evidence>
<dbReference type="Pfam" id="PF09335">
    <property type="entry name" value="VTT_dom"/>
    <property type="match status" value="1"/>
</dbReference>
<feature type="transmembrane region" description="Helical" evidence="9">
    <location>
        <begin position="50"/>
        <end position="69"/>
    </location>
</feature>
<accession>A0A8J6QYI5</accession>
<keyword evidence="2 8" id="KW-0285">Flavoprotein</keyword>
<keyword evidence="3 8" id="KW-0274">FAD</keyword>
<feature type="transmembrane region" description="Helical" evidence="9">
    <location>
        <begin position="196"/>
        <end position="216"/>
    </location>
</feature>
<dbReference type="InterPro" id="IPR004099">
    <property type="entry name" value="Pyr_nucl-diS_OxRdtase_dimer"/>
</dbReference>
<dbReference type="InterPro" id="IPR023753">
    <property type="entry name" value="FAD/NAD-binding_dom"/>
</dbReference>
<gene>
    <name evidence="13" type="primary">lpdA</name>
    <name evidence="13" type="ORF">ICT70_14355</name>
</gene>
<feature type="domain" description="Pyridine nucleotide-disulphide oxidoreductase dimerisation" evidence="10">
    <location>
        <begin position="579"/>
        <end position="685"/>
    </location>
</feature>
<evidence type="ECO:0000256" key="8">
    <source>
        <dbReference type="RuleBase" id="RU003692"/>
    </source>
</evidence>
<keyword evidence="7 8" id="KW-0676">Redox-active center</keyword>
<dbReference type="RefSeq" id="WP_191157845.1">
    <property type="nucleotide sequence ID" value="NZ_JACWUN010000024.1"/>
</dbReference>
<proteinExistence type="inferred from homology"/>
<feature type="transmembrane region" description="Helical" evidence="9">
    <location>
        <begin position="237"/>
        <end position="259"/>
    </location>
</feature>
<dbReference type="EMBL" id="JACWUN010000024">
    <property type="protein sequence ID" value="MBD1401841.1"/>
    <property type="molecule type" value="Genomic_DNA"/>
</dbReference>
<dbReference type="EC" id="1.8.1.4" evidence="8"/>
<dbReference type="Gene3D" id="3.50.50.60">
    <property type="entry name" value="FAD/NAD(P)-binding domain"/>
    <property type="match status" value="2"/>
</dbReference>
<keyword evidence="4" id="KW-0521">NADP</keyword>
<dbReference type="InterPro" id="IPR016156">
    <property type="entry name" value="FAD/NAD-linked_Rdtase_dimer_sf"/>
</dbReference>
<evidence type="ECO:0000256" key="1">
    <source>
        <dbReference type="ARBA" id="ARBA00007532"/>
    </source>
</evidence>